<dbReference type="eggNOG" id="COG3166">
    <property type="taxonomic scope" value="Bacteria"/>
</dbReference>
<feature type="compositionally biased region" description="Low complexity" evidence="1">
    <location>
        <begin position="146"/>
        <end position="159"/>
    </location>
</feature>
<protein>
    <submittedName>
        <fullName evidence="3">PilN</fullName>
    </submittedName>
</protein>
<feature type="transmembrane region" description="Helical" evidence="2">
    <location>
        <begin position="35"/>
        <end position="56"/>
    </location>
</feature>
<evidence type="ECO:0000313" key="4">
    <source>
        <dbReference type="Proteomes" id="UP000027395"/>
    </source>
</evidence>
<reference evidence="3 4" key="1">
    <citation type="journal article" date="2014" name="Appl. Environ. Microbiol.">
        <title>Elucidation of insertion elements encoded on plasmids and in vitro construction of shuttle vectors from the toxic cyanobacterium Planktothrix.</title>
        <authorList>
            <person name="Christiansen G."/>
            <person name="Goesmann A."/>
            <person name="Kurmayer R."/>
        </authorList>
    </citation>
    <scope>NUCLEOTIDE SEQUENCE [LARGE SCALE GENOMIC DNA]</scope>
    <source>
        <strain evidence="3 4">NIVA-CYA 126/8</strain>
    </source>
</reference>
<dbReference type="PANTHER" id="PTHR40278:SF1">
    <property type="entry name" value="DNA UTILIZATION PROTEIN HOFN"/>
    <property type="match status" value="1"/>
</dbReference>
<keyword evidence="4" id="KW-1185">Reference proteome</keyword>
<keyword evidence="2" id="KW-0812">Transmembrane</keyword>
<evidence type="ECO:0000256" key="2">
    <source>
        <dbReference type="SAM" id="Phobius"/>
    </source>
</evidence>
<dbReference type="HOGENOM" id="CLU_071789_0_0_3"/>
<dbReference type="AlphaFoldDB" id="A0A073CIU7"/>
<evidence type="ECO:0000256" key="1">
    <source>
        <dbReference type="SAM" id="MobiDB-lite"/>
    </source>
</evidence>
<sequence>MYNLEINFLNDRPDLLEREVRQQVSYTKNIDQTPILIGVGAAVVLNAIIGGAWLIFDRQNADLQKELDTLVATLGTKTSEVQALDQINDQTKQANQEADALATVFNQIKPWSALSLELGQLMQVAGVRIIDIKQTEPEIIPVAAAAPPPAAASADGQAAAPPPPPDPATAKLEISGVANSFTQINDFILLLNQSPFFNGEKTRLISAKLEENPTQLVSKLAGTDTGNLKPQLESVVKYTIETNLSRASASELLPELQSKGALGLVNRIKTLQEKGVIKQ</sequence>
<gene>
    <name evidence="3" type="primary">pilN</name>
    <name evidence="3" type="ORF">A19Y_2778</name>
</gene>
<name>A0A073CIU7_PLAA1</name>
<keyword evidence="2" id="KW-1133">Transmembrane helix</keyword>
<dbReference type="EMBL" id="CM002803">
    <property type="protein sequence ID" value="KEI67653.1"/>
    <property type="molecule type" value="Genomic_DNA"/>
</dbReference>
<dbReference type="Proteomes" id="UP000027395">
    <property type="component" value="Chromosome"/>
</dbReference>
<keyword evidence="2" id="KW-0472">Membrane</keyword>
<feature type="region of interest" description="Disordered" evidence="1">
    <location>
        <begin position="146"/>
        <end position="168"/>
    </location>
</feature>
<dbReference type="InterPro" id="IPR052534">
    <property type="entry name" value="Extracell_DNA_Util/SecSys_Comp"/>
</dbReference>
<dbReference type="PANTHER" id="PTHR40278">
    <property type="entry name" value="DNA UTILIZATION PROTEIN HOFN"/>
    <property type="match status" value="1"/>
</dbReference>
<dbReference type="InterPro" id="IPR007813">
    <property type="entry name" value="PilN"/>
</dbReference>
<dbReference type="Pfam" id="PF05137">
    <property type="entry name" value="PilN"/>
    <property type="match status" value="1"/>
</dbReference>
<evidence type="ECO:0000313" key="3">
    <source>
        <dbReference type="EMBL" id="KEI67653.1"/>
    </source>
</evidence>
<accession>A0A073CIU7</accession>
<dbReference type="STRING" id="388467.A19Y_2778"/>
<proteinExistence type="predicted"/>
<organism evidence="3 4">
    <name type="scientific">Planktothrix agardhii (strain NIVA-CYA 126/8)</name>
    <dbReference type="NCBI Taxonomy" id="388467"/>
    <lineage>
        <taxon>Bacteria</taxon>
        <taxon>Bacillati</taxon>
        <taxon>Cyanobacteriota</taxon>
        <taxon>Cyanophyceae</taxon>
        <taxon>Oscillatoriophycideae</taxon>
        <taxon>Oscillatoriales</taxon>
        <taxon>Microcoleaceae</taxon>
        <taxon>Planktothrix</taxon>
    </lineage>
</organism>
<dbReference type="PATRIC" id="fig|388467.6.peg.2724"/>